<evidence type="ECO:0000256" key="2">
    <source>
        <dbReference type="ARBA" id="ARBA00022692"/>
    </source>
</evidence>
<feature type="chain" id="PRO_5022087747" evidence="8">
    <location>
        <begin position="22"/>
        <end position="680"/>
    </location>
</feature>
<dbReference type="InterPro" id="IPR028250">
    <property type="entry name" value="DsbDN"/>
</dbReference>
<protein>
    <submittedName>
        <fullName evidence="11">Thiol:disulfide interchange protein DsbD</fullName>
    </submittedName>
</protein>
<feature type="transmembrane region" description="Helical" evidence="7">
    <location>
        <begin position="362"/>
        <end position="386"/>
    </location>
</feature>
<evidence type="ECO:0000256" key="6">
    <source>
        <dbReference type="ARBA" id="ARBA00023284"/>
    </source>
</evidence>
<feature type="domain" description="Cytochrome C biogenesis protein transmembrane" evidence="9">
    <location>
        <begin position="282"/>
        <end position="493"/>
    </location>
</feature>
<dbReference type="InterPro" id="IPR035671">
    <property type="entry name" value="DsbD_gamma"/>
</dbReference>
<keyword evidence="2 7" id="KW-0812">Transmembrane</keyword>
<evidence type="ECO:0000259" key="10">
    <source>
        <dbReference type="Pfam" id="PF11412"/>
    </source>
</evidence>
<dbReference type="InterPro" id="IPR036249">
    <property type="entry name" value="Thioredoxin-like_sf"/>
</dbReference>
<feature type="transmembrane region" description="Helical" evidence="7">
    <location>
        <begin position="324"/>
        <end position="342"/>
    </location>
</feature>
<keyword evidence="4 7" id="KW-1133">Transmembrane helix</keyword>
<dbReference type="CDD" id="cd02953">
    <property type="entry name" value="DsbDgamma"/>
    <property type="match status" value="1"/>
</dbReference>
<keyword evidence="6" id="KW-0676">Redox-active center</keyword>
<feature type="transmembrane region" description="Helical" evidence="7">
    <location>
        <begin position="480"/>
        <end position="500"/>
    </location>
</feature>
<dbReference type="RefSeq" id="WP_142463926.1">
    <property type="nucleotide sequence ID" value="NZ_CABGHF010000045.1"/>
</dbReference>
<dbReference type="Proteomes" id="UP000318370">
    <property type="component" value="Unassembled WGS sequence"/>
</dbReference>
<gene>
    <name evidence="11" type="primary">dsbD_2</name>
    <name evidence="11" type="ORF">SB6408_02178</name>
</gene>
<dbReference type="PANTHER" id="PTHR32234:SF3">
    <property type="entry name" value="SUPPRESSION OF COPPER SENSITIVITY PROTEIN"/>
    <property type="match status" value="1"/>
</dbReference>
<dbReference type="SUPFAM" id="SSF52833">
    <property type="entry name" value="Thioredoxin-like"/>
    <property type="match status" value="1"/>
</dbReference>
<comment type="subcellular location">
    <subcellularLocation>
        <location evidence="1">Membrane</location>
        <topology evidence="1">Multi-pass membrane protein</topology>
    </subcellularLocation>
</comment>
<dbReference type="PROSITE" id="PS00194">
    <property type="entry name" value="THIOREDOXIN_1"/>
    <property type="match status" value="1"/>
</dbReference>
<dbReference type="InterPro" id="IPR017937">
    <property type="entry name" value="Thioredoxin_CS"/>
</dbReference>
<feature type="transmembrane region" description="Helical" evidence="7">
    <location>
        <begin position="439"/>
        <end position="460"/>
    </location>
</feature>
<dbReference type="Pfam" id="PF13899">
    <property type="entry name" value="Thioredoxin_7"/>
    <property type="match status" value="1"/>
</dbReference>
<dbReference type="InterPro" id="IPR003834">
    <property type="entry name" value="Cyt_c_assmbl_TM_dom"/>
</dbReference>
<dbReference type="PANTHER" id="PTHR32234">
    <property type="entry name" value="THIOL:DISULFIDE INTERCHANGE PROTEIN DSBD"/>
    <property type="match status" value="1"/>
</dbReference>
<evidence type="ECO:0000256" key="8">
    <source>
        <dbReference type="SAM" id="SignalP"/>
    </source>
</evidence>
<feature type="domain" description="Thiol:disulfide interchange protein DsbD N-terminal" evidence="10">
    <location>
        <begin position="34"/>
        <end position="143"/>
    </location>
</feature>
<feature type="transmembrane region" description="Helical" evidence="7">
    <location>
        <begin position="406"/>
        <end position="433"/>
    </location>
</feature>
<sequence length="680" mass="72711">MLNIFRGIVFLLLVCMGVAHAADTGWLTSPQNDHARIRFQAEQGKDRIYGLLSVELASGWKTYWRSPGEGGVAPQIVWKGNEQAQWYWPVPSRFEISGLTTQGYHQQVVIPMIITGNPGDVLEGTLTLSTCSNVCLLTDYKLHLDFNQPVDSGFQSAFEQAMRSIPADKGVSDDLSAHLVGTHLVITGTTSGEWKKPGIYFDPLEGGILAGDPHISTEGANLRVTVPVTDEWGEKPATLSGKNLSFVLTNGSKAQQTSLTVGADQASTTAAQGTTAVNLGQMLLFALLGGLILNLMPCVLPVLGMKLSAVLNSGSDKGKVRLRFLATSAGILTSFALLALMVTILKLTGSSLGWGIQFQNPWFIGLMVAVTFIFSLNLFGVFEMLLPSSAIGRMATAGGAGIAGSFCEGVFATLLATPCSAPFLGTAVAFALGAPLQELWLIFLVLGLGMALPWLFVAIIPKTATLLPRPGRWMNTLKMVLGAMMLASSFWLATLLSLHLGETSSAMITLALILAALLALLVTGKRTTPTFWLVVIALAALGGYQVRGLLANEAALSSQDTTAQHIRWQPLSEDAILSALADGKRVFVDISADWCVTCKVNEHRVLNQPAIISALSQPDVVALRGDWSKPSDLITRFLQKRNSYAIPFNEVYGPGSPQGVMLPPLLDQQTVLDALNHAKG</sequence>
<reference evidence="11 12" key="1">
    <citation type="submission" date="2019-07" db="EMBL/GenBank/DDBJ databases">
        <authorList>
            <person name="Brisse S."/>
            <person name="Rodrigues C."/>
            <person name="Thorpe H."/>
        </authorList>
    </citation>
    <scope>NUCLEOTIDE SEQUENCE [LARGE SCALE GENOMIC DNA]</scope>
    <source>
        <strain evidence="11">SB6408</strain>
    </source>
</reference>
<accession>A0A564NEA9</accession>
<feature type="transmembrane region" description="Helical" evidence="7">
    <location>
        <begin position="531"/>
        <end position="550"/>
    </location>
</feature>
<keyword evidence="3" id="KW-0201">Cytochrome c-type biogenesis</keyword>
<keyword evidence="5 7" id="KW-0472">Membrane</keyword>
<evidence type="ECO:0000313" key="11">
    <source>
        <dbReference type="EMBL" id="VUT04320.1"/>
    </source>
</evidence>
<evidence type="ECO:0000259" key="9">
    <source>
        <dbReference type="Pfam" id="PF02683"/>
    </source>
</evidence>
<evidence type="ECO:0000313" key="12">
    <source>
        <dbReference type="Proteomes" id="UP000318370"/>
    </source>
</evidence>
<evidence type="ECO:0000256" key="4">
    <source>
        <dbReference type="ARBA" id="ARBA00022989"/>
    </source>
</evidence>
<proteinExistence type="predicted"/>
<name>A0A564NEA9_9ENTR</name>
<organism evidence="11 12">
    <name type="scientific">Klebsiella spallanzanii</name>
    <dbReference type="NCBI Taxonomy" id="2587528"/>
    <lineage>
        <taxon>Bacteria</taxon>
        <taxon>Pseudomonadati</taxon>
        <taxon>Pseudomonadota</taxon>
        <taxon>Gammaproteobacteria</taxon>
        <taxon>Enterobacterales</taxon>
        <taxon>Enterobacteriaceae</taxon>
        <taxon>Klebsiella/Raoultella group</taxon>
        <taxon>Klebsiella</taxon>
    </lineage>
</organism>
<dbReference type="Pfam" id="PF11412">
    <property type="entry name" value="DsbD_N"/>
    <property type="match status" value="1"/>
</dbReference>
<dbReference type="EMBL" id="CABGHF010000045">
    <property type="protein sequence ID" value="VUT04320.1"/>
    <property type="molecule type" value="Genomic_DNA"/>
</dbReference>
<evidence type="ECO:0000256" key="3">
    <source>
        <dbReference type="ARBA" id="ARBA00022748"/>
    </source>
</evidence>
<dbReference type="Gene3D" id="3.40.30.10">
    <property type="entry name" value="Glutaredoxin"/>
    <property type="match status" value="1"/>
</dbReference>
<dbReference type="Pfam" id="PF02683">
    <property type="entry name" value="DsbD_TM"/>
    <property type="match status" value="1"/>
</dbReference>
<dbReference type="GO" id="GO:0015035">
    <property type="term" value="F:protein-disulfide reductase activity"/>
    <property type="evidence" value="ECO:0007669"/>
    <property type="project" value="TreeGrafter"/>
</dbReference>
<evidence type="ECO:0000256" key="7">
    <source>
        <dbReference type="SAM" id="Phobius"/>
    </source>
</evidence>
<keyword evidence="8" id="KW-0732">Signal</keyword>
<dbReference type="GO" id="GO:0017004">
    <property type="term" value="P:cytochrome complex assembly"/>
    <property type="evidence" value="ECO:0007669"/>
    <property type="project" value="UniProtKB-KW"/>
</dbReference>
<feature type="signal peptide" evidence="8">
    <location>
        <begin position="1"/>
        <end position="21"/>
    </location>
</feature>
<feature type="transmembrane region" description="Helical" evidence="7">
    <location>
        <begin position="506"/>
        <end position="524"/>
    </location>
</feature>
<dbReference type="AlphaFoldDB" id="A0A564NEA9"/>
<dbReference type="GO" id="GO:0045454">
    <property type="term" value="P:cell redox homeostasis"/>
    <property type="evidence" value="ECO:0007669"/>
    <property type="project" value="TreeGrafter"/>
</dbReference>
<evidence type="ECO:0000256" key="1">
    <source>
        <dbReference type="ARBA" id="ARBA00004141"/>
    </source>
</evidence>
<feature type="transmembrane region" description="Helical" evidence="7">
    <location>
        <begin position="282"/>
        <end position="303"/>
    </location>
</feature>
<dbReference type="GO" id="GO:0016020">
    <property type="term" value="C:membrane"/>
    <property type="evidence" value="ECO:0007669"/>
    <property type="project" value="UniProtKB-SubCell"/>
</dbReference>
<evidence type="ECO:0000256" key="5">
    <source>
        <dbReference type="ARBA" id="ARBA00023136"/>
    </source>
</evidence>